<dbReference type="Proteomes" id="UP000663889">
    <property type="component" value="Unassembled WGS sequence"/>
</dbReference>
<sequence length="104" mass="12247">FYYLDLPILFDKIDYVFTTPCCTCLKTINYYSISHIFNDYIILANKFGNVILFYLKSLTIIYNFENIFQSQTICKSNQCTILYLGLSHSIPLLICIIKYQNEKV</sequence>
<evidence type="ECO:0000313" key="1">
    <source>
        <dbReference type="EMBL" id="CAF1579332.1"/>
    </source>
</evidence>
<gene>
    <name evidence="1" type="ORF">SEV965_LOCUS39839</name>
</gene>
<comment type="caution">
    <text evidence="1">The sequence shown here is derived from an EMBL/GenBank/DDBJ whole genome shotgun (WGS) entry which is preliminary data.</text>
</comment>
<protein>
    <submittedName>
        <fullName evidence="1">Uncharacterized protein</fullName>
    </submittedName>
</protein>
<reference evidence="1" key="1">
    <citation type="submission" date="2021-02" db="EMBL/GenBank/DDBJ databases">
        <authorList>
            <person name="Nowell W R."/>
        </authorList>
    </citation>
    <scope>NUCLEOTIDE SEQUENCE</scope>
</reference>
<organism evidence="1 2">
    <name type="scientific">Rotaria sordida</name>
    <dbReference type="NCBI Taxonomy" id="392033"/>
    <lineage>
        <taxon>Eukaryota</taxon>
        <taxon>Metazoa</taxon>
        <taxon>Spiralia</taxon>
        <taxon>Gnathifera</taxon>
        <taxon>Rotifera</taxon>
        <taxon>Eurotatoria</taxon>
        <taxon>Bdelloidea</taxon>
        <taxon>Philodinida</taxon>
        <taxon>Philodinidae</taxon>
        <taxon>Rotaria</taxon>
    </lineage>
</organism>
<proteinExistence type="predicted"/>
<accession>A0A815Z6E1</accession>
<dbReference type="EMBL" id="CAJNOU010018097">
    <property type="protein sequence ID" value="CAF1579332.1"/>
    <property type="molecule type" value="Genomic_DNA"/>
</dbReference>
<dbReference type="AlphaFoldDB" id="A0A815Z6E1"/>
<feature type="non-terminal residue" evidence="1">
    <location>
        <position position="104"/>
    </location>
</feature>
<feature type="non-terminal residue" evidence="1">
    <location>
        <position position="1"/>
    </location>
</feature>
<name>A0A815Z6E1_9BILA</name>
<evidence type="ECO:0000313" key="2">
    <source>
        <dbReference type="Proteomes" id="UP000663889"/>
    </source>
</evidence>